<dbReference type="EMBL" id="MHIB01000022">
    <property type="protein sequence ID" value="OGY44149.1"/>
    <property type="molecule type" value="Genomic_DNA"/>
</dbReference>
<organism evidence="1 2">
    <name type="scientific">Candidatus Buchananbacteria bacterium RIFCSPHIGHO2_01_FULL_39_14</name>
    <dbReference type="NCBI Taxonomy" id="1797532"/>
    <lineage>
        <taxon>Bacteria</taxon>
        <taxon>Candidatus Buchananiibacteriota</taxon>
    </lineage>
</organism>
<evidence type="ECO:0000313" key="1">
    <source>
        <dbReference type="EMBL" id="OGY44149.1"/>
    </source>
</evidence>
<accession>A0A1G1XVP4</accession>
<dbReference type="Proteomes" id="UP000178930">
    <property type="component" value="Unassembled WGS sequence"/>
</dbReference>
<reference evidence="1 2" key="1">
    <citation type="journal article" date="2016" name="Nat. Commun.">
        <title>Thousands of microbial genomes shed light on interconnected biogeochemical processes in an aquifer system.</title>
        <authorList>
            <person name="Anantharaman K."/>
            <person name="Brown C.T."/>
            <person name="Hug L.A."/>
            <person name="Sharon I."/>
            <person name="Castelle C.J."/>
            <person name="Probst A.J."/>
            <person name="Thomas B.C."/>
            <person name="Singh A."/>
            <person name="Wilkins M.J."/>
            <person name="Karaoz U."/>
            <person name="Brodie E.L."/>
            <person name="Williams K.H."/>
            <person name="Hubbard S.S."/>
            <person name="Banfield J.F."/>
        </authorList>
    </citation>
    <scope>NUCLEOTIDE SEQUENCE [LARGE SCALE GENOMIC DNA]</scope>
</reference>
<dbReference type="STRING" id="1797532.A2729_02500"/>
<proteinExistence type="predicted"/>
<comment type="caution">
    <text evidence="1">The sequence shown here is derived from an EMBL/GenBank/DDBJ whole genome shotgun (WGS) entry which is preliminary data.</text>
</comment>
<gene>
    <name evidence="1" type="ORF">A2729_02500</name>
</gene>
<evidence type="ECO:0000313" key="2">
    <source>
        <dbReference type="Proteomes" id="UP000178930"/>
    </source>
</evidence>
<dbReference type="AlphaFoldDB" id="A0A1G1XVP4"/>
<name>A0A1G1XVP4_9BACT</name>
<sequence>MTQNKKYAFMPNMMVPYHWGVENLRKIGQRPFTIKENIQARVEAYESGDKSLFRWPLDSCSAIVYEGWKSDKFKIVNTCAQLINLQERLLQEPDSQLNNYHGTFLRVRYKEIEGVEFSRDKIFSKPLFNYPSSKEEVLEHPGWRALMGGDTTLLRCYLDIVSREIKGIYPTISDNNILFRIKKDTPDTELRPLYIDNINNRSSINGEEHLPGYSFLRHL</sequence>
<protein>
    <submittedName>
        <fullName evidence="1">Uncharacterized protein</fullName>
    </submittedName>
</protein>